<accession>X1V2R5</accession>
<proteinExistence type="predicted"/>
<dbReference type="GO" id="GO:0030288">
    <property type="term" value="C:outer membrane-bounded periplasmic space"/>
    <property type="evidence" value="ECO:0007669"/>
    <property type="project" value="InterPro"/>
</dbReference>
<feature type="non-terminal residue" evidence="1">
    <location>
        <position position="153"/>
    </location>
</feature>
<organism evidence="1">
    <name type="scientific">marine sediment metagenome</name>
    <dbReference type="NCBI Taxonomy" id="412755"/>
    <lineage>
        <taxon>unclassified sequences</taxon>
        <taxon>metagenomes</taxon>
        <taxon>ecological metagenomes</taxon>
    </lineage>
</organism>
<evidence type="ECO:0000313" key="1">
    <source>
        <dbReference type="EMBL" id="GAJ24048.1"/>
    </source>
</evidence>
<gene>
    <name evidence="1" type="ORF">S12H4_57657</name>
</gene>
<comment type="caution">
    <text evidence="1">The sequence shown here is derived from an EMBL/GenBank/DDBJ whole genome shotgun (WGS) entry which is preliminary data.</text>
</comment>
<protein>
    <recommendedName>
        <fullName evidence="2">FlgO domain-containing protein</fullName>
    </recommendedName>
</protein>
<sequence length="153" mass="16610">MIALLTPGTILLAQKTTIAVLDFEGRGISQTEVAALTDRLRNELFRLEVFQVVERGMMETILTEQDFQLTGCTSNECLVEVGQLLGAQMMVGGSISRVGDMYTASARIVNVETSQVIMVADYDLEGKINDMLTIGMRALAIRLGGDEKAPPPT</sequence>
<dbReference type="Gene3D" id="3.40.50.10610">
    <property type="entry name" value="ABC-type transport auxiliary lipoprotein component"/>
    <property type="match status" value="1"/>
</dbReference>
<evidence type="ECO:0008006" key="2">
    <source>
        <dbReference type="Google" id="ProtNLM"/>
    </source>
</evidence>
<dbReference type="Pfam" id="PF03783">
    <property type="entry name" value="CsgG"/>
    <property type="match status" value="1"/>
</dbReference>
<dbReference type="EMBL" id="BARW01037325">
    <property type="protein sequence ID" value="GAJ24048.1"/>
    <property type="molecule type" value="Genomic_DNA"/>
</dbReference>
<dbReference type="InterPro" id="IPR005534">
    <property type="entry name" value="Curli_assmbl/transp-comp_CsgG"/>
</dbReference>
<name>X1V2R5_9ZZZZ</name>
<reference evidence="1" key="1">
    <citation type="journal article" date="2014" name="Front. Microbiol.">
        <title>High frequency of phylogenetically diverse reductive dehalogenase-homologous genes in deep subseafloor sedimentary metagenomes.</title>
        <authorList>
            <person name="Kawai M."/>
            <person name="Futagami T."/>
            <person name="Toyoda A."/>
            <person name="Takaki Y."/>
            <person name="Nishi S."/>
            <person name="Hori S."/>
            <person name="Arai W."/>
            <person name="Tsubouchi T."/>
            <person name="Morono Y."/>
            <person name="Uchiyama I."/>
            <person name="Ito T."/>
            <person name="Fujiyama A."/>
            <person name="Inagaki F."/>
            <person name="Takami H."/>
        </authorList>
    </citation>
    <scope>NUCLEOTIDE SEQUENCE</scope>
    <source>
        <strain evidence="1">Expedition CK06-06</strain>
    </source>
</reference>
<dbReference type="AlphaFoldDB" id="X1V2R5"/>
<dbReference type="SUPFAM" id="SSF52964">
    <property type="entry name" value="TolB, N-terminal domain"/>
    <property type="match status" value="1"/>
</dbReference>